<dbReference type="EMBL" id="CAWUPB010001160">
    <property type="protein sequence ID" value="CAK7341919.1"/>
    <property type="molecule type" value="Genomic_DNA"/>
</dbReference>
<dbReference type="Proteomes" id="UP001314170">
    <property type="component" value="Unassembled WGS sequence"/>
</dbReference>
<keyword evidence="3" id="KW-1185">Reference proteome</keyword>
<protein>
    <submittedName>
        <fullName evidence="2">Uncharacterized protein</fullName>
    </submittedName>
</protein>
<organism evidence="2 3">
    <name type="scientific">Dovyalis caffra</name>
    <dbReference type="NCBI Taxonomy" id="77055"/>
    <lineage>
        <taxon>Eukaryota</taxon>
        <taxon>Viridiplantae</taxon>
        <taxon>Streptophyta</taxon>
        <taxon>Embryophyta</taxon>
        <taxon>Tracheophyta</taxon>
        <taxon>Spermatophyta</taxon>
        <taxon>Magnoliopsida</taxon>
        <taxon>eudicotyledons</taxon>
        <taxon>Gunneridae</taxon>
        <taxon>Pentapetalae</taxon>
        <taxon>rosids</taxon>
        <taxon>fabids</taxon>
        <taxon>Malpighiales</taxon>
        <taxon>Salicaceae</taxon>
        <taxon>Flacourtieae</taxon>
        <taxon>Dovyalis</taxon>
    </lineage>
</organism>
<name>A0AAV1S101_9ROSI</name>
<evidence type="ECO:0000256" key="1">
    <source>
        <dbReference type="SAM" id="MobiDB-lite"/>
    </source>
</evidence>
<feature type="region of interest" description="Disordered" evidence="1">
    <location>
        <begin position="1"/>
        <end position="31"/>
    </location>
</feature>
<dbReference type="AlphaFoldDB" id="A0AAV1S101"/>
<feature type="compositionally biased region" description="Basic and acidic residues" evidence="1">
    <location>
        <begin position="1"/>
        <end position="21"/>
    </location>
</feature>
<accession>A0AAV1S101</accession>
<comment type="caution">
    <text evidence="2">The sequence shown here is derived from an EMBL/GenBank/DDBJ whole genome shotgun (WGS) entry which is preliminary data.</text>
</comment>
<proteinExistence type="predicted"/>
<sequence length="98" mass="10698">MRLVVRDIGPDLRPLDSAKDNDDNEASDGAKSTVLLNKKSPLFFKILVTAVGHAALLAAIQKYVPALVQRLDLLRQLEKVTEMESIELDAKGNGEVLS</sequence>
<reference evidence="2 3" key="1">
    <citation type="submission" date="2024-01" db="EMBL/GenBank/DDBJ databases">
        <authorList>
            <person name="Waweru B."/>
        </authorList>
    </citation>
    <scope>NUCLEOTIDE SEQUENCE [LARGE SCALE GENOMIC DNA]</scope>
</reference>
<gene>
    <name evidence="2" type="ORF">DCAF_LOCUS16528</name>
</gene>
<evidence type="ECO:0000313" key="3">
    <source>
        <dbReference type="Proteomes" id="UP001314170"/>
    </source>
</evidence>
<evidence type="ECO:0000313" key="2">
    <source>
        <dbReference type="EMBL" id="CAK7341919.1"/>
    </source>
</evidence>